<reference evidence="3" key="2">
    <citation type="submission" date="2020-10" db="EMBL/GenBank/DDBJ databases">
        <title>Mucilaginibacter sp. nov., isolated from soil.</title>
        <authorList>
            <person name="Jeon C.O."/>
        </authorList>
    </citation>
    <scope>NUCLEOTIDE SEQUENCE</scope>
    <source>
        <strain evidence="3">R11</strain>
    </source>
</reference>
<dbReference type="AlphaFoldDB" id="A0A966DUJ8"/>
<protein>
    <submittedName>
        <fullName evidence="3">RNA-binding protein</fullName>
    </submittedName>
</protein>
<dbReference type="InterPro" id="IPR011519">
    <property type="entry name" value="UnbV_ASPIC"/>
</dbReference>
<keyword evidence="1" id="KW-0732">Signal</keyword>
<keyword evidence="4" id="KW-1185">Reference proteome</keyword>
<sequence>MLFISPKSATYLLKAATFSFLLFITACRQKADQAQPTEGLFRLLPAESTHIDFENTLTEGLNTNVLLYEYFYNGGGVATADLNGDGLQDVYFTGNMVDNKLYLNDGHLKFHDVTAISGVAGRSGPWKTSATFADVNGDGKMDIYLCYSGKVRSEKRVNQLFINTGNDRNNVPIFKEMTKEYGLDFPSFSTQGYFFDYDKDADLDLLLVNHSPERLNNINIDEVARLTKKEDPERGVRLLENRDGHFIDRTKPSGIENGAISYGLSAGIADINEDGWPDIYLNNDYNLPDKLYINNGHGSFTDQLSRFIGHTSFYSMGNDIADINNDQKPDIITLDMLPEDNRRQKLLAGTDNYELFDLNLKHGFYYQYMRNMVQLNNGNGTFSEVGQFAGISNTDWSWAPLIADYDNDGWKDVFITNGFLRDYTNMDFLKYMGDQLQDRRFTRQDLLSLIEKIPSSKVSSYLFKNKGDLTFNNVSYDWGIRQPSNSNGAAYVDLDNDGDLDLVINNVNQPAFVYENLSRQRNHNHFIDIDLLGAKGITSGLGTVATLYAGKQVQRVEQLPSRGYQSCVSPILHFGLGKTDKIDSIKITWASGKSQTIQHPAADQKLKVKEADALHLPRKLVEQPNIFLSVSSPVNYTDVTMETNDFKRQPLMVNPMSFSGPAMVKADVNRDGLEDIFIGGQNGKSSTLYLQQKSGAFTKKTTAVFDLLAKRNITSALFFDANHDGLPDLYLACGGYGDLTPDDPQLQDELLINKGNGNFERLNGALPKMLASKSCVRAADINGDGFDDLFVGGRVVPGSYPVAPDSYILINDGKGHFTDKTMSNYPFIRKIGMVTDAAWVDINNDKQPDLVVVGEWMPVKIFINDKGKLMDRSTDYLGAQKRGWWNCIKVADFNADGRPDFIVGNEGLNTQCKASDKEPAELYFKDFDDNGTVDPIFCFYIQHKSYPYITRDELLEQMSMMRTRFPDYNSYADATIKEIFQGDEMAGAGHLQANTLSTTCFISTRQNKYKILPLPPQVQFSPIFTINQLDYNKDGKPDLLLCGNVGNARLRLGKSDANFGVLLKGNGDGSFSYIPQSISGLKLTGDVRSVIDVNSTWIFGINQQSLKAYHLN</sequence>
<dbReference type="PROSITE" id="PS51257">
    <property type="entry name" value="PROKAR_LIPOPROTEIN"/>
    <property type="match status" value="1"/>
</dbReference>
<dbReference type="PANTHER" id="PTHR16026:SF0">
    <property type="entry name" value="CARTILAGE ACIDIC PROTEIN 1"/>
    <property type="match status" value="1"/>
</dbReference>
<gene>
    <name evidence="3" type="ORF">GSY63_23965</name>
</gene>
<evidence type="ECO:0000313" key="4">
    <source>
        <dbReference type="Proteomes" id="UP000638732"/>
    </source>
</evidence>
<feature type="domain" description="ASPIC/UnbV" evidence="2">
    <location>
        <begin position="540"/>
        <end position="606"/>
    </location>
</feature>
<accession>A0A966DUJ8</accession>
<reference evidence="3" key="1">
    <citation type="submission" date="2020-01" db="EMBL/GenBank/DDBJ databases">
        <authorList>
            <person name="Seo Y.L."/>
        </authorList>
    </citation>
    <scope>NUCLEOTIDE SEQUENCE</scope>
    <source>
        <strain evidence="3">R11</strain>
    </source>
</reference>
<dbReference type="PANTHER" id="PTHR16026">
    <property type="entry name" value="CARTILAGE ACIDIC PROTEIN 1"/>
    <property type="match status" value="1"/>
</dbReference>
<comment type="caution">
    <text evidence="3">The sequence shown here is derived from an EMBL/GenBank/DDBJ whole genome shotgun (WGS) entry which is preliminary data.</text>
</comment>
<evidence type="ECO:0000313" key="3">
    <source>
        <dbReference type="EMBL" id="NCD72443.1"/>
    </source>
</evidence>
<dbReference type="SUPFAM" id="SSF69318">
    <property type="entry name" value="Integrin alpha N-terminal domain"/>
    <property type="match status" value="3"/>
</dbReference>
<dbReference type="Pfam" id="PF13517">
    <property type="entry name" value="FG-GAP_3"/>
    <property type="match status" value="5"/>
</dbReference>
<evidence type="ECO:0000259" key="2">
    <source>
        <dbReference type="Pfam" id="PF07593"/>
    </source>
</evidence>
<dbReference type="RefSeq" id="WP_166588388.1">
    <property type="nucleotide sequence ID" value="NZ_WWEO01000045.1"/>
</dbReference>
<name>A0A966DUJ8_9SPHI</name>
<dbReference type="EMBL" id="WWEO01000045">
    <property type="protein sequence ID" value="NCD72443.1"/>
    <property type="molecule type" value="Genomic_DNA"/>
</dbReference>
<proteinExistence type="predicted"/>
<dbReference type="Proteomes" id="UP000638732">
    <property type="component" value="Unassembled WGS sequence"/>
</dbReference>
<dbReference type="InterPro" id="IPR027039">
    <property type="entry name" value="Crtac1"/>
</dbReference>
<dbReference type="InterPro" id="IPR028994">
    <property type="entry name" value="Integrin_alpha_N"/>
</dbReference>
<dbReference type="InterPro" id="IPR013517">
    <property type="entry name" value="FG-GAP"/>
</dbReference>
<dbReference type="Gene3D" id="2.130.10.130">
    <property type="entry name" value="Integrin alpha, N-terminal"/>
    <property type="match status" value="3"/>
</dbReference>
<organism evidence="3 4">
    <name type="scientific">Mucilaginibacter agri</name>
    <dbReference type="NCBI Taxonomy" id="2695265"/>
    <lineage>
        <taxon>Bacteria</taxon>
        <taxon>Pseudomonadati</taxon>
        <taxon>Bacteroidota</taxon>
        <taxon>Sphingobacteriia</taxon>
        <taxon>Sphingobacteriales</taxon>
        <taxon>Sphingobacteriaceae</taxon>
        <taxon>Mucilaginibacter</taxon>
    </lineage>
</organism>
<dbReference type="Pfam" id="PF07593">
    <property type="entry name" value="UnbV_ASPIC"/>
    <property type="match status" value="1"/>
</dbReference>
<evidence type="ECO:0000256" key="1">
    <source>
        <dbReference type="ARBA" id="ARBA00022729"/>
    </source>
</evidence>